<gene>
    <name evidence="1" type="ORF">UR68_C0021G0011</name>
</gene>
<evidence type="ECO:0000313" key="2">
    <source>
        <dbReference type="Proteomes" id="UP000034457"/>
    </source>
</evidence>
<organism evidence="1 2">
    <name type="scientific">Candidatus Roizmanbacteria bacterium GW2011_GWA2_35_19</name>
    <dbReference type="NCBI Taxonomy" id="1618478"/>
    <lineage>
        <taxon>Bacteria</taxon>
        <taxon>Candidatus Roizmaniibacteriota</taxon>
    </lineage>
</organism>
<dbReference type="Proteomes" id="UP000034457">
    <property type="component" value="Unassembled WGS sequence"/>
</dbReference>
<reference evidence="1 2" key="1">
    <citation type="journal article" date="2015" name="Nature">
        <title>rRNA introns, odd ribosomes, and small enigmatic genomes across a large radiation of phyla.</title>
        <authorList>
            <person name="Brown C.T."/>
            <person name="Hug L.A."/>
            <person name="Thomas B.C."/>
            <person name="Sharon I."/>
            <person name="Castelle C.J."/>
            <person name="Singh A."/>
            <person name="Wilkins M.J."/>
            <person name="Williams K.H."/>
            <person name="Banfield J.F."/>
        </authorList>
    </citation>
    <scope>NUCLEOTIDE SEQUENCE [LARGE SCALE GENOMIC DNA]</scope>
</reference>
<name>A0A0G0BRL2_9BACT</name>
<dbReference type="AlphaFoldDB" id="A0A0G0BRL2"/>
<sequence>MDFQTFRLKAKDYPVFKYIDLLKWFPNDNEQTIKQNLKSWVKKETLERIIKGIYKLKETEIKEEFLLASYFNQSSYISLESALSFYGMIPEYSYSITSVTIKKTKKFTTNYGVFSYRKIKLDLFFGFKLITGDNYLYRIATPEKALFDFIYLNQREINTSDYFKEMRLTLPNDISWKKLSSLLSLLKKKVIISFLKSYVNGQ</sequence>
<accession>A0A0G0BRL2</accession>
<evidence type="ECO:0008006" key="3">
    <source>
        <dbReference type="Google" id="ProtNLM"/>
    </source>
</evidence>
<proteinExistence type="predicted"/>
<dbReference type="EMBL" id="LBQC01000021">
    <property type="protein sequence ID" value="KKP72079.1"/>
    <property type="molecule type" value="Genomic_DNA"/>
</dbReference>
<comment type="caution">
    <text evidence="1">The sequence shown here is derived from an EMBL/GenBank/DDBJ whole genome shotgun (WGS) entry which is preliminary data.</text>
</comment>
<protein>
    <recommendedName>
        <fullName evidence="3">Transcriptional regulator</fullName>
    </recommendedName>
</protein>
<evidence type="ECO:0000313" key="1">
    <source>
        <dbReference type="EMBL" id="KKP72079.1"/>
    </source>
</evidence>
<dbReference type="STRING" id="1618478.UR68_C0021G0011"/>